<sequence>MEASNSLDPSESTNEQILGRPAQALRIYRGLRRLSGRSPRVLKRRPKKERSPKTDRRTKDGKQPGESPYGSDVLRDAGGDGAEPNTFLKNTTLLGRRLISTGTSCGVSSWRIGICLGWRPDEKTFPDQDRCNSAIRREVKGTYFVCGPELATKGRRN</sequence>
<feature type="compositionally biased region" description="Basic and acidic residues" evidence="1">
    <location>
        <begin position="49"/>
        <end position="63"/>
    </location>
</feature>
<evidence type="ECO:0000313" key="4">
    <source>
        <dbReference type="Proteomes" id="UP000002320"/>
    </source>
</evidence>
<evidence type="ECO:0000313" key="2">
    <source>
        <dbReference type="EMBL" id="EDS39742.1"/>
    </source>
</evidence>
<proteinExistence type="predicted"/>
<dbReference type="KEGG" id="cqu:CpipJ_CPIJ003561"/>
<protein>
    <submittedName>
        <fullName evidence="2">Sorting nexin</fullName>
    </submittedName>
</protein>
<reference evidence="3" key="2">
    <citation type="submission" date="2020-05" db="UniProtKB">
        <authorList>
            <consortium name="EnsemblMetazoa"/>
        </authorList>
    </citation>
    <scope>IDENTIFICATION</scope>
    <source>
        <strain evidence="3">JHB</strain>
    </source>
</reference>
<feature type="compositionally biased region" description="Polar residues" evidence="1">
    <location>
        <begin position="1"/>
        <end position="16"/>
    </location>
</feature>
<dbReference type="Proteomes" id="UP000002320">
    <property type="component" value="Unassembled WGS sequence"/>
</dbReference>
<dbReference type="VEuPathDB" id="VectorBase:CPIJ003561"/>
<name>B0W945_CULQU</name>
<keyword evidence="4" id="KW-1185">Reference proteome</keyword>
<reference evidence="2" key="1">
    <citation type="submission" date="2007-03" db="EMBL/GenBank/DDBJ databases">
        <title>Annotation of Culex pipiens quinquefasciatus.</title>
        <authorList>
            <consortium name="The Broad Institute Genome Sequencing Platform"/>
            <person name="Atkinson P.W."/>
            <person name="Hemingway J."/>
            <person name="Christensen B.M."/>
            <person name="Higgs S."/>
            <person name="Kodira C."/>
            <person name="Hannick L."/>
            <person name="Megy K."/>
            <person name="O'Leary S."/>
            <person name="Pearson M."/>
            <person name="Haas B.J."/>
            <person name="Mauceli E."/>
            <person name="Wortman J.R."/>
            <person name="Lee N.H."/>
            <person name="Guigo R."/>
            <person name="Stanke M."/>
            <person name="Alvarado L."/>
            <person name="Amedeo P."/>
            <person name="Antoine C.H."/>
            <person name="Arensburger P."/>
            <person name="Bidwell S.L."/>
            <person name="Crawford M."/>
            <person name="Camaro F."/>
            <person name="Devon K."/>
            <person name="Engels R."/>
            <person name="Hammond M."/>
            <person name="Howarth C."/>
            <person name="Koehrsen M."/>
            <person name="Lawson D."/>
            <person name="Montgomery P."/>
            <person name="Nene V."/>
            <person name="Nusbaum C."/>
            <person name="Puiu D."/>
            <person name="Romero-Severson J."/>
            <person name="Severson D.W."/>
            <person name="Shumway M."/>
            <person name="Sisk P."/>
            <person name="Stolte C."/>
            <person name="Zeng Q."/>
            <person name="Eisenstadt E."/>
            <person name="Fraser-Liggett C."/>
            <person name="Strausberg R."/>
            <person name="Galagan J."/>
            <person name="Birren B."/>
            <person name="Collins F.H."/>
        </authorList>
    </citation>
    <scope>NUCLEOTIDE SEQUENCE [LARGE SCALE GENOMIC DNA]</scope>
    <source>
        <strain evidence="2">JHB</strain>
    </source>
</reference>
<feature type="compositionally biased region" description="Basic residues" evidence="1">
    <location>
        <begin position="29"/>
        <end position="48"/>
    </location>
</feature>
<evidence type="ECO:0000256" key="1">
    <source>
        <dbReference type="SAM" id="MobiDB-lite"/>
    </source>
</evidence>
<evidence type="ECO:0000313" key="3">
    <source>
        <dbReference type="EnsemblMetazoa" id="CPIJ003561-PA"/>
    </source>
</evidence>
<dbReference type="EMBL" id="DS231862">
    <property type="protein sequence ID" value="EDS39742.1"/>
    <property type="molecule type" value="Genomic_DNA"/>
</dbReference>
<feature type="region of interest" description="Disordered" evidence="1">
    <location>
        <begin position="1"/>
        <end position="85"/>
    </location>
</feature>
<gene>
    <name evidence="3" type="primary">6034973</name>
    <name evidence="2" type="ORF">CpipJ_CPIJ003561</name>
</gene>
<organism>
    <name type="scientific">Culex quinquefasciatus</name>
    <name type="common">Southern house mosquito</name>
    <name type="synonym">Culex pungens</name>
    <dbReference type="NCBI Taxonomy" id="7176"/>
    <lineage>
        <taxon>Eukaryota</taxon>
        <taxon>Metazoa</taxon>
        <taxon>Ecdysozoa</taxon>
        <taxon>Arthropoda</taxon>
        <taxon>Hexapoda</taxon>
        <taxon>Insecta</taxon>
        <taxon>Pterygota</taxon>
        <taxon>Neoptera</taxon>
        <taxon>Endopterygota</taxon>
        <taxon>Diptera</taxon>
        <taxon>Nematocera</taxon>
        <taxon>Culicoidea</taxon>
        <taxon>Culicidae</taxon>
        <taxon>Culicinae</taxon>
        <taxon>Culicini</taxon>
        <taxon>Culex</taxon>
        <taxon>Culex</taxon>
    </lineage>
</organism>
<accession>B0W945</accession>
<dbReference type="EnsemblMetazoa" id="CPIJ003561-RA">
    <property type="protein sequence ID" value="CPIJ003561-PA"/>
    <property type="gene ID" value="CPIJ003561"/>
</dbReference>
<dbReference type="InParanoid" id="B0W945"/>
<dbReference type="AlphaFoldDB" id="B0W945"/>
<dbReference type="HOGENOM" id="CLU_1679672_0_0_1"/>